<comment type="caution">
    <text evidence="1">The sequence shown here is derived from an EMBL/GenBank/DDBJ whole genome shotgun (WGS) entry which is preliminary data.</text>
</comment>
<dbReference type="OrthoDB" id="2720314at2759"/>
<dbReference type="RefSeq" id="XP_002911053.1">
    <property type="nucleotide sequence ID" value="XM_002911007.1"/>
</dbReference>
<dbReference type="Proteomes" id="UP000001861">
    <property type="component" value="Unassembled WGS sequence"/>
</dbReference>
<dbReference type="AlphaFoldDB" id="D6RNC5"/>
<dbReference type="EMBL" id="AACS02000006">
    <property type="protein sequence ID" value="EFI27559.1"/>
    <property type="molecule type" value="Genomic_DNA"/>
</dbReference>
<evidence type="ECO:0000313" key="2">
    <source>
        <dbReference type="Proteomes" id="UP000001861"/>
    </source>
</evidence>
<reference evidence="1 2" key="1">
    <citation type="journal article" date="2010" name="Proc. Natl. Acad. Sci. U.S.A.">
        <title>Insights into evolution of multicellular fungi from the assembled chromosomes of the mushroom Coprinopsis cinerea (Coprinus cinereus).</title>
        <authorList>
            <person name="Stajich J.E."/>
            <person name="Wilke S.K."/>
            <person name="Ahren D."/>
            <person name="Au C.H."/>
            <person name="Birren B.W."/>
            <person name="Borodovsky M."/>
            <person name="Burns C."/>
            <person name="Canback B."/>
            <person name="Casselton L.A."/>
            <person name="Cheng C.K."/>
            <person name="Deng J."/>
            <person name="Dietrich F.S."/>
            <person name="Fargo D.C."/>
            <person name="Farman M.L."/>
            <person name="Gathman A.C."/>
            <person name="Goldberg J."/>
            <person name="Guigo R."/>
            <person name="Hoegger P.J."/>
            <person name="Hooker J.B."/>
            <person name="Huggins A."/>
            <person name="James T.Y."/>
            <person name="Kamada T."/>
            <person name="Kilaru S."/>
            <person name="Kodira C."/>
            <person name="Kues U."/>
            <person name="Kupfer D."/>
            <person name="Kwan H.S."/>
            <person name="Lomsadze A."/>
            <person name="Li W."/>
            <person name="Lilly W.W."/>
            <person name="Ma L.J."/>
            <person name="Mackey A.J."/>
            <person name="Manning G."/>
            <person name="Martin F."/>
            <person name="Muraguchi H."/>
            <person name="Natvig D.O."/>
            <person name="Palmerini H."/>
            <person name="Ramesh M.A."/>
            <person name="Rehmeyer C.J."/>
            <person name="Roe B.A."/>
            <person name="Shenoy N."/>
            <person name="Stanke M."/>
            <person name="Ter-Hovhannisyan V."/>
            <person name="Tunlid A."/>
            <person name="Velagapudi R."/>
            <person name="Vision T.J."/>
            <person name="Zeng Q."/>
            <person name="Zolan M.E."/>
            <person name="Pukkila P.J."/>
        </authorList>
    </citation>
    <scope>NUCLEOTIDE SEQUENCE [LARGE SCALE GENOMIC DNA]</scope>
    <source>
        <strain evidence="2">Okayama-7 / 130 / ATCC MYA-4618 / FGSC 9003</strain>
    </source>
</reference>
<sequence>MTLKWLWRGRPSSNPRPKFARPLEPLGHSALTACGLLENDVPGGLIDYTAVVAEAAVPENYTRIFPTLNERYANETAAFPVFEAKPSAAPIPLEGHLSHVILQLTPAKSVLFHAAHIFAHAQQIPHP</sequence>
<dbReference type="KEGG" id="cci:CC1G_15595"/>
<organism evidence="1 2">
    <name type="scientific">Coprinopsis cinerea (strain Okayama-7 / 130 / ATCC MYA-4618 / FGSC 9003)</name>
    <name type="common">Inky cap fungus</name>
    <name type="synonym">Hormographiella aspergillata</name>
    <dbReference type="NCBI Taxonomy" id="240176"/>
    <lineage>
        <taxon>Eukaryota</taxon>
        <taxon>Fungi</taxon>
        <taxon>Dikarya</taxon>
        <taxon>Basidiomycota</taxon>
        <taxon>Agaricomycotina</taxon>
        <taxon>Agaricomycetes</taxon>
        <taxon>Agaricomycetidae</taxon>
        <taxon>Agaricales</taxon>
        <taxon>Agaricineae</taxon>
        <taxon>Psathyrellaceae</taxon>
        <taxon>Coprinopsis</taxon>
    </lineage>
</organism>
<name>D6RNC5_COPC7</name>
<dbReference type="VEuPathDB" id="FungiDB:CC1G_15595"/>
<evidence type="ECO:0000313" key="1">
    <source>
        <dbReference type="EMBL" id="EFI27559.1"/>
    </source>
</evidence>
<gene>
    <name evidence="1" type="ORF">CC1G_15595</name>
</gene>
<keyword evidence="2" id="KW-1185">Reference proteome</keyword>
<proteinExistence type="predicted"/>
<dbReference type="HOGENOM" id="CLU_1970459_0_0_1"/>
<dbReference type="InParanoid" id="D6RNC5"/>
<protein>
    <submittedName>
        <fullName evidence="1">Uncharacterized protein</fullName>
    </submittedName>
</protein>
<accession>D6RNC5</accession>
<dbReference type="GeneID" id="9378222"/>